<dbReference type="AlphaFoldDB" id="A0A5P8VWY1"/>
<name>A0A5P8VWY1_9NOSO</name>
<keyword evidence="2" id="KW-1185">Reference proteome</keyword>
<dbReference type="EMBL" id="CP045226">
    <property type="protein sequence ID" value="QFS44933.1"/>
    <property type="molecule type" value="Genomic_DNA"/>
</dbReference>
<gene>
    <name evidence="1" type="ORF">GXM_02408</name>
</gene>
<organism evidence="1 2">
    <name type="scientific">Nostoc sphaeroides CCNUC1</name>
    <dbReference type="NCBI Taxonomy" id="2653204"/>
    <lineage>
        <taxon>Bacteria</taxon>
        <taxon>Bacillati</taxon>
        <taxon>Cyanobacteriota</taxon>
        <taxon>Cyanophyceae</taxon>
        <taxon>Nostocales</taxon>
        <taxon>Nostocaceae</taxon>
        <taxon>Nostoc</taxon>
    </lineage>
</organism>
<evidence type="ECO:0000313" key="2">
    <source>
        <dbReference type="Proteomes" id="UP000326678"/>
    </source>
</evidence>
<sequence length="44" mass="4904">MSFFIPNSSLLTPNSSLLTPHSSLFTLYFYGCNSFSSDDSSEFD</sequence>
<protein>
    <submittedName>
        <fullName evidence="1">Uncharacterized protein</fullName>
    </submittedName>
</protein>
<evidence type="ECO:0000313" key="1">
    <source>
        <dbReference type="EMBL" id="QFS44933.1"/>
    </source>
</evidence>
<proteinExistence type="predicted"/>
<reference evidence="1 2" key="1">
    <citation type="submission" date="2019-10" db="EMBL/GenBank/DDBJ databases">
        <title>Genomic and transcriptomic insights into the perfect genentic adaptation of a filamentous nitrogen-fixing cyanobacterium to rice fields.</title>
        <authorList>
            <person name="Chen Z."/>
        </authorList>
    </citation>
    <scope>NUCLEOTIDE SEQUENCE [LARGE SCALE GENOMIC DNA]</scope>
    <source>
        <strain evidence="1">CCNUC1</strain>
    </source>
</reference>
<dbReference type="KEGG" id="nsh:GXM_02408"/>
<dbReference type="Proteomes" id="UP000326678">
    <property type="component" value="Chromosome Gxm1"/>
</dbReference>
<accession>A0A5P8VWY1</accession>